<proteinExistence type="predicted"/>
<reference evidence="1" key="1">
    <citation type="submission" date="2014-05" db="EMBL/GenBank/DDBJ databases">
        <title>The transcriptome of the halophilic microalga Tetraselmis sp. GSL018 isolated from the Great Salt Lake, Utah.</title>
        <authorList>
            <person name="Jinkerson R.E."/>
            <person name="D'Adamo S."/>
            <person name="Posewitz M.C."/>
        </authorList>
    </citation>
    <scope>NUCLEOTIDE SEQUENCE</scope>
    <source>
        <strain evidence="1">GSL018</strain>
    </source>
</reference>
<protein>
    <submittedName>
        <fullName evidence="1">Uncharacterized protein</fullName>
    </submittedName>
</protein>
<name>A0A061RVQ4_9CHLO</name>
<sequence>REGLRARVSAPGIRTRQPRARRCAVGAKGLPLAPAVVEAERPPLDGPARRAEVGVRCPDAVGRRRVPQAADSGRPGRAVGG</sequence>
<accession>A0A061RVQ4</accession>
<dbReference type="AlphaFoldDB" id="A0A061RVQ4"/>
<feature type="non-terminal residue" evidence="1">
    <location>
        <position position="1"/>
    </location>
</feature>
<feature type="non-terminal residue" evidence="1">
    <location>
        <position position="81"/>
    </location>
</feature>
<dbReference type="EMBL" id="GBEZ01009551">
    <property type="protein sequence ID" value="JAC76043.1"/>
    <property type="molecule type" value="Transcribed_RNA"/>
</dbReference>
<evidence type="ECO:0000313" key="1">
    <source>
        <dbReference type="EMBL" id="JAC76043.1"/>
    </source>
</evidence>
<organism evidence="1">
    <name type="scientific">Tetraselmis sp. GSL018</name>
    <dbReference type="NCBI Taxonomy" id="582737"/>
    <lineage>
        <taxon>Eukaryota</taxon>
        <taxon>Viridiplantae</taxon>
        <taxon>Chlorophyta</taxon>
        <taxon>core chlorophytes</taxon>
        <taxon>Chlorodendrophyceae</taxon>
        <taxon>Chlorodendrales</taxon>
        <taxon>Chlorodendraceae</taxon>
        <taxon>Tetraselmis</taxon>
    </lineage>
</organism>
<gene>
    <name evidence="1" type="ORF">TSPGSL018_21324</name>
</gene>